<feature type="compositionally biased region" description="Basic and acidic residues" evidence="1">
    <location>
        <begin position="38"/>
        <end position="48"/>
    </location>
</feature>
<dbReference type="AlphaFoldDB" id="A0A6L5GCN4"/>
<gene>
    <name evidence="3" type="ORF">GFD30_17940</name>
</gene>
<evidence type="ECO:0000313" key="4">
    <source>
        <dbReference type="Proteomes" id="UP000477750"/>
    </source>
</evidence>
<dbReference type="RefSeq" id="WP_153026577.1">
    <property type="nucleotide sequence ID" value="NZ_WIAO01000024.1"/>
</dbReference>
<evidence type="ECO:0000259" key="2">
    <source>
        <dbReference type="Pfam" id="PF18451"/>
    </source>
</evidence>
<feature type="compositionally biased region" description="Basic and acidic residues" evidence="1">
    <location>
        <begin position="149"/>
        <end position="160"/>
    </location>
</feature>
<dbReference type="EMBL" id="WIAO01000024">
    <property type="protein sequence ID" value="MQM27439.1"/>
    <property type="molecule type" value="Genomic_DNA"/>
</dbReference>
<organism evidence="3 4">
    <name type="scientific">Glycomyces albidus</name>
    <dbReference type="NCBI Taxonomy" id="2656774"/>
    <lineage>
        <taxon>Bacteria</taxon>
        <taxon>Bacillati</taxon>
        <taxon>Actinomycetota</taxon>
        <taxon>Actinomycetes</taxon>
        <taxon>Glycomycetales</taxon>
        <taxon>Glycomycetaceae</taxon>
        <taxon>Glycomyces</taxon>
    </lineage>
</organism>
<sequence>MKLLMLLGVGLLMAKPKGGDGPDGPDGDGGEVDPLTGRPKDSEERQERLNFQGKNASTEMAEVHDTAKAEAEQGRPSDSDGDGQPDLQTTDDNRINPSRPADPNNTPRGEPTEVKGNAETKRSLRRENEAAKTLAEQGYDVEQNPPGKENGKNPDYKIEGEYFDCYSPKKDDPGRIRDDISNKVKKDQADRIVLNLDDSGVNLADLRATLERRPIGNLQEIKIVQNGQVVNFYPF</sequence>
<feature type="compositionally biased region" description="Basic and acidic residues" evidence="1">
    <location>
        <begin position="167"/>
        <end position="182"/>
    </location>
</feature>
<feature type="region of interest" description="Disordered" evidence="1">
    <location>
        <begin position="9"/>
        <end position="182"/>
    </location>
</feature>
<name>A0A6L5GCN4_9ACTN</name>
<dbReference type="Gene3D" id="3.40.1350.120">
    <property type="match status" value="1"/>
</dbReference>
<reference evidence="3 4" key="1">
    <citation type="submission" date="2019-10" db="EMBL/GenBank/DDBJ databases">
        <title>Glycomyces albidus sp. nov., a novel actinomycete isolated from rhizosphere soil of wheat (Triticum aestivum L.).</title>
        <authorList>
            <person name="Qian L."/>
        </authorList>
    </citation>
    <scope>NUCLEOTIDE SEQUENCE [LARGE SCALE GENOMIC DNA]</scope>
    <source>
        <strain evidence="3 4">NEAU-7082</strain>
    </source>
</reference>
<feature type="compositionally biased region" description="Basic and acidic residues" evidence="1">
    <location>
        <begin position="61"/>
        <end position="78"/>
    </location>
</feature>
<feature type="compositionally biased region" description="Basic and acidic residues" evidence="1">
    <location>
        <begin position="110"/>
        <end position="130"/>
    </location>
</feature>
<evidence type="ECO:0000313" key="3">
    <source>
        <dbReference type="EMBL" id="MQM27439.1"/>
    </source>
</evidence>
<feature type="domain" description="tRNA nuclease CdiA C-terminal" evidence="2">
    <location>
        <begin position="152"/>
        <end position="228"/>
    </location>
</feature>
<dbReference type="InterPro" id="IPR040559">
    <property type="entry name" value="CdiA_C"/>
</dbReference>
<accession>A0A6L5GCN4</accession>
<comment type="caution">
    <text evidence="3">The sequence shown here is derived from an EMBL/GenBank/DDBJ whole genome shotgun (WGS) entry which is preliminary data.</text>
</comment>
<dbReference type="Pfam" id="PF18451">
    <property type="entry name" value="CdiA_C"/>
    <property type="match status" value="1"/>
</dbReference>
<dbReference type="CDD" id="cd13442">
    <property type="entry name" value="CDI_toxin_Bp1026b-like"/>
    <property type="match status" value="1"/>
</dbReference>
<proteinExistence type="predicted"/>
<keyword evidence="4" id="KW-1185">Reference proteome</keyword>
<dbReference type="GO" id="GO:0004549">
    <property type="term" value="F:tRNA-specific ribonuclease activity"/>
    <property type="evidence" value="ECO:0007669"/>
    <property type="project" value="InterPro"/>
</dbReference>
<protein>
    <recommendedName>
        <fullName evidence="2">tRNA nuclease CdiA C-terminal domain-containing protein</fullName>
    </recommendedName>
</protein>
<dbReference type="Proteomes" id="UP000477750">
    <property type="component" value="Unassembled WGS sequence"/>
</dbReference>
<evidence type="ECO:0000256" key="1">
    <source>
        <dbReference type="SAM" id="MobiDB-lite"/>
    </source>
</evidence>
<dbReference type="InterPro" id="IPR033806">
    <property type="entry name" value="CDI_toxin_Bp1026b-like"/>
</dbReference>